<proteinExistence type="predicted"/>
<feature type="region of interest" description="Disordered" evidence="1">
    <location>
        <begin position="32"/>
        <end position="55"/>
    </location>
</feature>
<evidence type="ECO:0000256" key="1">
    <source>
        <dbReference type="SAM" id="MobiDB-lite"/>
    </source>
</evidence>
<reference evidence="2" key="2">
    <citation type="journal article" date="2015" name="Data Brief">
        <title>Shoot transcriptome of the giant reed, Arundo donax.</title>
        <authorList>
            <person name="Barrero R.A."/>
            <person name="Guerrero F.D."/>
            <person name="Moolhuijzen P."/>
            <person name="Goolsby J.A."/>
            <person name="Tidwell J."/>
            <person name="Bellgard S.E."/>
            <person name="Bellgard M.I."/>
        </authorList>
    </citation>
    <scope>NUCLEOTIDE SEQUENCE</scope>
    <source>
        <tissue evidence="2">Shoot tissue taken approximately 20 cm above the soil surface</tissue>
    </source>
</reference>
<dbReference type="AlphaFoldDB" id="A0A0A9FYB6"/>
<dbReference type="EMBL" id="GBRH01181712">
    <property type="protein sequence ID" value="JAE16184.1"/>
    <property type="molecule type" value="Transcribed_RNA"/>
</dbReference>
<protein>
    <submittedName>
        <fullName evidence="2">Uncharacterized protein</fullName>
    </submittedName>
</protein>
<evidence type="ECO:0000313" key="2">
    <source>
        <dbReference type="EMBL" id="JAE16184.1"/>
    </source>
</evidence>
<organism evidence="2">
    <name type="scientific">Arundo donax</name>
    <name type="common">Giant reed</name>
    <name type="synonym">Donax arundinaceus</name>
    <dbReference type="NCBI Taxonomy" id="35708"/>
    <lineage>
        <taxon>Eukaryota</taxon>
        <taxon>Viridiplantae</taxon>
        <taxon>Streptophyta</taxon>
        <taxon>Embryophyta</taxon>
        <taxon>Tracheophyta</taxon>
        <taxon>Spermatophyta</taxon>
        <taxon>Magnoliopsida</taxon>
        <taxon>Liliopsida</taxon>
        <taxon>Poales</taxon>
        <taxon>Poaceae</taxon>
        <taxon>PACMAD clade</taxon>
        <taxon>Arundinoideae</taxon>
        <taxon>Arundineae</taxon>
        <taxon>Arundo</taxon>
    </lineage>
</organism>
<name>A0A0A9FYB6_ARUDO</name>
<sequence length="55" mass="6041">MNSIPTGLLMIQAVQATCLRGKAQHWGVAHHYKGSAQEPRNCPAHRRGMPVPSLH</sequence>
<accession>A0A0A9FYB6</accession>
<reference evidence="2" key="1">
    <citation type="submission" date="2014-09" db="EMBL/GenBank/DDBJ databases">
        <authorList>
            <person name="Magalhaes I.L.F."/>
            <person name="Oliveira U."/>
            <person name="Santos F.R."/>
            <person name="Vidigal T.H.D.A."/>
            <person name="Brescovit A.D."/>
            <person name="Santos A.J."/>
        </authorList>
    </citation>
    <scope>NUCLEOTIDE SEQUENCE</scope>
    <source>
        <tissue evidence="2">Shoot tissue taken approximately 20 cm above the soil surface</tissue>
    </source>
</reference>